<dbReference type="SMART" id="SM00034">
    <property type="entry name" value="CLECT"/>
    <property type="match status" value="1"/>
</dbReference>
<dbReference type="InterPro" id="IPR001304">
    <property type="entry name" value="C-type_lectin-like"/>
</dbReference>
<accession>A0A0C5Q4I2</accession>
<dbReference type="PROSITE" id="PS50041">
    <property type="entry name" value="C_TYPE_LECTIN_2"/>
    <property type="match status" value="1"/>
</dbReference>
<dbReference type="InterPro" id="IPR016186">
    <property type="entry name" value="C-type_lectin-like/link_sf"/>
</dbReference>
<keyword evidence="1" id="KW-1015">Disulfide bond</keyword>
<proteinExistence type="evidence at transcript level"/>
<name>A0A0C5Q4I2_MYTGA</name>
<reference evidence="4" key="1">
    <citation type="journal article" date="2015" name="Fish Shellfish Immunol.">
        <title>An updated molecular basis for mussel immunity.</title>
        <authorList>
            <person name="Gerdol M."/>
            <person name="Venier P."/>
        </authorList>
    </citation>
    <scope>NUCLEOTIDE SEQUENCE</scope>
</reference>
<dbReference type="InterPro" id="IPR016187">
    <property type="entry name" value="CTDL_fold"/>
</dbReference>
<dbReference type="GO" id="GO:0030246">
    <property type="term" value="F:carbohydrate binding"/>
    <property type="evidence" value="ECO:0007669"/>
    <property type="project" value="UniProtKB-KW"/>
</dbReference>
<feature type="chain" id="PRO_5002189066" evidence="2">
    <location>
        <begin position="21"/>
        <end position="235"/>
    </location>
</feature>
<dbReference type="AlphaFoldDB" id="A0A0C5Q4I2"/>
<evidence type="ECO:0000256" key="2">
    <source>
        <dbReference type="SAM" id="SignalP"/>
    </source>
</evidence>
<dbReference type="Pfam" id="PF00059">
    <property type="entry name" value="Lectin_C"/>
    <property type="match status" value="1"/>
</dbReference>
<feature type="domain" description="C-type lectin" evidence="3">
    <location>
        <begin position="111"/>
        <end position="234"/>
    </location>
</feature>
<organism evidence="4">
    <name type="scientific">Mytilus galloprovincialis</name>
    <name type="common">Mediterranean mussel</name>
    <dbReference type="NCBI Taxonomy" id="29158"/>
    <lineage>
        <taxon>Eukaryota</taxon>
        <taxon>Metazoa</taxon>
        <taxon>Spiralia</taxon>
        <taxon>Lophotrochozoa</taxon>
        <taxon>Mollusca</taxon>
        <taxon>Bivalvia</taxon>
        <taxon>Autobranchia</taxon>
        <taxon>Pteriomorphia</taxon>
        <taxon>Mytilida</taxon>
        <taxon>Mytiloidea</taxon>
        <taxon>Mytilidae</taxon>
        <taxon>Mytilinae</taxon>
        <taxon>Mytilus</taxon>
    </lineage>
</organism>
<dbReference type="EMBL" id="KP125944">
    <property type="protein sequence ID" value="AJQ21539.1"/>
    <property type="molecule type" value="mRNA"/>
</dbReference>
<dbReference type="SUPFAM" id="SSF56436">
    <property type="entry name" value="C-type lectin-like"/>
    <property type="match status" value="1"/>
</dbReference>
<dbReference type="InterPro" id="IPR050111">
    <property type="entry name" value="C-type_lectin/snaclec_domain"/>
</dbReference>
<dbReference type="InterPro" id="IPR018378">
    <property type="entry name" value="C-type_lectin_CS"/>
</dbReference>
<feature type="signal peptide" evidence="2">
    <location>
        <begin position="1"/>
        <end position="20"/>
    </location>
</feature>
<keyword evidence="4" id="KW-0430">Lectin</keyword>
<keyword evidence="2" id="KW-0732">Signal</keyword>
<evidence type="ECO:0000259" key="3">
    <source>
        <dbReference type="PROSITE" id="PS50041"/>
    </source>
</evidence>
<dbReference type="PROSITE" id="PS00615">
    <property type="entry name" value="C_TYPE_LECTIN_1"/>
    <property type="match status" value="1"/>
</dbReference>
<evidence type="ECO:0000313" key="4">
    <source>
        <dbReference type="EMBL" id="AJQ21539.1"/>
    </source>
</evidence>
<dbReference type="CDD" id="cd00037">
    <property type="entry name" value="CLECT"/>
    <property type="match status" value="1"/>
</dbReference>
<protein>
    <submittedName>
        <fullName evidence="4">C-type lectin 9</fullName>
    </submittedName>
</protein>
<evidence type="ECO:0000256" key="1">
    <source>
        <dbReference type="ARBA" id="ARBA00023157"/>
    </source>
</evidence>
<sequence length="235" mass="27004">MKYLVLLMTLFASYLPSEEHKRFVGSSDAGKSDPMLWMIINQLQTFQTKLTNLEHKVETKSSKQFDKLGKQFSDFETKLIANSKKIADLKNDVKVIQHDLKARCNPGWKRFNNHCYMFRYGKVTWHQAKHECEKNKAYLVKIESSSENRWIGSEINVNARTASEQVWAGLNDLSREGHFTWAHDHSSLIYSNWNGGEPNNGNGGPYEHCGSIIMNGLSKWNDAPCSYKTGYICEK</sequence>
<dbReference type="PANTHER" id="PTHR22803">
    <property type="entry name" value="MANNOSE, PHOSPHOLIPASE, LECTIN RECEPTOR RELATED"/>
    <property type="match status" value="1"/>
</dbReference>
<dbReference type="Gene3D" id="3.10.100.10">
    <property type="entry name" value="Mannose-Binding Protein A, subunit A"/>
    <property type="match status" value="1"/>
</dbReference>